<accession>A0ABU6RTS0</accession>
<proteinExistence type="predicted"/>
<comment type="caution">
    <text evidence="1">The sequence shown here is derived from an EMBL/GenBank/DDBJ whole genome shotgun (WGS) entry which is preliminary data.</text>
</comment>
<reference evidence="1 2" key="1">
    <citation type="journal article" date="2023" name="Plants (Basel)">
        <title>Bridging the Gap: Combining Genomics and Transcriptomics Approaches to Understand Stylosanthes scabra, an Orphan Legume from the Brazilian Caatinga.</title>
        <authorList>
            <person name="Ferreira-Neto J.R.C."/>
            <person name="da Silva M.D."/>
            <person name="Binneck E."/>
            <person name="de Melo N.F."/>
            <person name="da Silva R.H."/>
            <person name="de Melo A.L.T.M."/>
            <person name="Pandolfi V."/>
            <person name="Bustamante F.O."/>
            <person name="Brasileiro-Vidal A.C."/>
            <person name="Benko-Iseppon A.M."/>
        </authorList>
    </citation>
    <scope>NUCLEOTIDE SEQUENCE [LARGE SCALE GENOMIC DNA]</scope>
    <source>
        <tissue evidence="1">Leaves</tissue>
    </source>
</reference>
<sequence length="731" mass="82590">MLDNAVRIIKKYLDEQSYSCLIFDPACDETSSLAVAVHCFLYTPIFKEWRDLKMLEVVPFGDVIKSVERLLNAFVDLYEGYTQHVSNLQSQTVIQDIAIDSIQSSCLHDSSKSKIVDVELDVNDDSRDIDNLAVRKKIGSDVWSSAEKWKTGTILLISYFFSATHVLTWDVLFKLLDKECDPMVRGKILYHLCQHPHWSNATMFADLVNAMNNIVEGQVRLKLTCGDILTSIHALLATLSSWNNADKDKCDLHLAEAEAEECFMSLGNMVHKLSEVNLDWFGRVKLIHCICNLISLSPQIGQGMFVDSYDLYNGFYITLADCMTYVVTTMIEQLLLMLKDTDFRVRLVLSRRISVLFQTWDGHEELFHDICLNFGVHLIVYSKAKIVTANEVLAAGPQPHPLMETALVTLMHLALHSDKIELEAVFMICVVSAVDPYHRELVCAVLDNLSRELQYMSRMKYLEELLGSILFCWVSCGVSIVALVETRHLFVPDSEPGHFLNYCCHWLVPVLLLHESNSDLNWVAKVTCQPLSVLVKDHFASVFSICMALRGSKQPGSEKGTVVLQSSLLHFAEISVTERDKLIKRHMVSIVSCILSLSSCSSDPVIPFFSRETVSFAIRTVVDGFLNMDNKATNSAVVDKINIFRPDRAFVFLVEIHYKIEAASHFRHKCHRLAGIEVLIGILGERTAVLREKVGRASREKDGSDGIADQLLEVDEDLKRFCMKLSSQIFV</sequence>
<dbReference type="InterPro" id="IPR057445">
    <property type="entry name" value="ATM_TPR"/>
</dbReference>
<keyword evidence="2" id="KW-1185">Reference proteome</keyword>
<dbReference type="PANTHER" id="PTHR37079">
    <property type="entry name" value="SERINE/THREONINE-PROTEIN KINASE ATM"/>
    <property type="match status" value="1"/>
</dbReference>
<dbReference type="PANTHER" id="PTHR37079:SF4">
    <property type="entry name" value="SERINE_THREONINE-PROTEIN KINASE ATM"/>
    <property type="match status" value="1"/>
</dbReference>
<gene>
    <name evidence="1" type="ORF">PIB30_088840</name>
</gene>
<dbReference type="InterPro" id="IPR038980">
    <property type="entry name" value="ATM_plant"/>
</dbReference>
<dbReference type="Proteomes" id="UP001341840">
    <property type="component" value="Unassembled WGS sequence"/>
</dbReference>
<dbReference type="EMBL" id="JASCZI010031839">
    <property type="protein sequence ID" value="MED6127526.1"/>
    <property type="molecule type" value="Genomic_DNA"/>
</dbReference>
<protein>
    <submittedName>
        <fullName evidence="1">Uncharacterized protein</fullName>
    </submittedName>
</protein>
<evidence type="ECO:0000313" key="1">
    <source>
        <dbReference type="EMBL" id="MED6127526.1"/>
    </source>
</evidence>
<dbReference type="Pfam" id="PF25360">
    <property type="entry name" value="TPR_ATM"/>
    <property type="match status" value="1"/>
</dbReference>
<name>A0ABU6RTS0_9FABA</name>
<evidence type="ECO:0000313" key="2">
    <source>
        <dbReference type="Proteomes" id="UP001341840"/>
    </source>
</evidence>
<organism evidence="1 2">
    <name type="scientific">Stylosanthes scabra</name>
    <dbReference type="NCBI Taxonomy" id="79078"/>
    <lineage>
        <taxon>Eukaryota</taxon>
        <taxon>Viridiplantae</taxon>
        <taxon>Streptophyta</taxon>
        <taxon>Embryophyta</taxon>
        <taxon>Tracheophyta</taxon>
        <taxon>Spermatophyta</taxon>
        <taxon>Magnoliopsida</taxon>
        <taxon>eudicotyledons</taxon>
        <taxon>Gunneridae</taxon>
        <taxon>Pentapetalae</taxon>
        <taxon>rosids</taxon>
        <taxon>fabids</taxon>
        <taxon>Fabales</taxon>
        <taxon>Fabaceae</taxon>
        <taxon>Papilionoideae</taxon>
        <taxon>50 kb inversion clade</taxon>
        <taxon>dalbergioids sensu lato</taxon>
        <taxon>Dalbergieae</taxon>
        <taxon>Pterocarpus clade</taxon>
        <taxon>Stylosanthes</taxon>
    </lineage>
</organism>